<dbReference type="Pfam" id="PF02836">
    <property type="entry name" value="Glyco_hydro_2_C"/>
    <property type="match status" value="1"/>
</dbReference>
<keyword evidence="12" id="KW-1185">Reference proteome</keyword>
<dbReference type="SMART" id="SM01038">
    <property type="entry name" value="Bgal_small_N"/>
    <property type="match status" value="1"/>
</dbReference>
<dbReference type="RefSeq" id="WP_376981064.1">
    <property type="nucleotide sequence ID" value="NZ_JBHLSV010000014.1"/>
</dbReference>
<comment type="catalytic activity">
    <reaction evidence="1 8">
        <text>Hydrolysis of terminal non-reducing beta-D-galactose residues in beta-D-galactosides.</text>
        <dbReference type="EC" id="3.2.1.23"/>
    </reaction>
</comment>
<dbReference type="SUPFAM" id="SSF74650">
    <property type="entry name" value="Galactose mutarotase-like"/>
    <property type="match status" value="1"/>
</dbReference>
<dbReference type="InterPro" id="IPR017853">
    <property type="entry name" value="GH"/>
</dbReference>
<dbReference type="Proteomes" id="UP001589793">
    <property type="component" value="Unassembled WGS sequence"/>
</dbReference>
<dbReference type="Gene3D" id="2.60.120.260">
    <property type="entry name" value="Galactose-binding domain-like"/>
    <property type="match status" value="1"/>
</dbReference>
<dbReference type="InterPro" id="IPR014718">
    <property type="entry name" value="GH-type_carb-bd"/>
</dbReference>
<dbReference type="PANTHER" id="PTHR46323:SF2">
    <property type="entry name" value="BETA-GALACTOSIDASE"/>
    <property type="match status" value="1"/>
</dbReference>
<evidence type="ECO:0000256" key="8">
    <source>
        <dbReference type="RuleBase" id="RU361154"/>
    </source>
</evidence>
<evidence type="ECO:0000313" key="12">
    <source>
        <dbReference type="Proteomes" id="UP001589793"/>
    </source>
</evidence>
<proteinExistence type="inferred from homology"/>
<feature type="compositionally biased region" description="Polar residues" evidence="9">
    <location>
        <begin position="1"/>
        <end position="19"/>
    </location>
</feature>
<dbReference type="SUPFAM" id="SSF49303">
    <property type="entry name" value="beta-Galactosidase/glucuronidase domain"/>
    <property type="match status" value="2"/>
</dbReference>
<dbReference type="InterPro" id="IPR006104">
    <property type="entry name" value="Glyco_hydro_2_N"/>
</dbReference>
<dbReference type="InterPro" id="IPR023232">
    <property type="entry name" value="Glyco_hydro_2_AS"/>
</dbReference>
<dbReference type="InterPro" id="IPR032312">
    <property type="entry name" value="LacZ_4"/>
</dbReference>
<dbReference type="InterPro" id="IPR006101">
    <property type="entry name" value="Glyco_hydro_2"/>
</dbReference>
<dbReference type="InterPro" id="IPR006103">
    <property type="entry name" value="Glyco_hydro_2_cat"/>
</dbReference>
<dbReference type="InterPro" id="IPR050347">
    <property type="entry name" value="Bact_Beta-galactosidase"/>
</dbReference>
<keyword evidence="6 8" id="KW-0326">Glycosidase</keyword>
<evidence type="ECO:0000259" key="10">
    <source>
        <dbReference type="SMART" id="SM01038"/>
    </source>
</evidence>
<comment type="similarity">
    <text evidence="2 8">Belongs to the glycosyl hydrolase 2 family.</text>
</comment>
<dbReference type="InterPro" id="IPR006102">
    <property type="entry name" value="Ig-like_GH2"/>
</dbReference>
<evidence type="ECO:0000256" key="6">
    <source>
        <dbReference type="ARBA" id="ARBA00023295"/>
    </source>
</evidence>
<dbReference type="Gene3D" id="2.60.40.10">
    <property type="entry name" value="Immunoglobulins"/>
    <property type="match status" value="2"/>
</dbReference>
<dbReference type="SUPFAM" id="SSF51445">
    <property type="entry name" value="(Trans)glycosidases"/>
    <property type="match status" value="1"/>
</dbReference>
<dbReference type="PROSITE" id="PS00719">
    <property type="entry name" value="GLYCOSYL_HYDROL_F2_1"/>
    <property type="match status" value="1"/>
</dbReference>
<dbReference type="Pfam" id="PF02929">
    <property type="entry name" value="Bgal_small_N"/>
    <property type="match status" value="1"/>
</dbReference>
<dbReference type="Gene3D" id="2.70.98.10">
    <property type="match status" value="1"/>
</dbReference>
<evidence type="ECO:0000256" key="2">
    <source>
        <dbReference type="ARBA" id="ARBA00007401"/>
    </source>
</evidence>
<dbReference type="SUPFAM" id="SSF49785">
    <property type="entry name" value="Galactose-binding domain-like"/>
    <property type="match status" value="1"/>
</dbReference>
<dbReference type="Gene3D" id="3.20.20.80">
    <property type="entry name" value="Glycosidases"/>
    <property type="match status" value="1"/>
</dbReference>
<dbReference type="InterPro" id="IPR004199">
    <property type="entry name" value="B-gal_small/dom_5"/>
</dbReference>
<sequence>MATHVQDSPATPSTASDETCPTAPSGPGDPAAPALAEDRQSPHEHGEQCSAAPAPWEDPALPGIGRLPARAAFFGYAAPEQAEARRREDSRGFQLLSGPWRFRLVDGPGRVLPQWHESLHEDWDQVTVPHHWQLDGYGSPAYTDESMTIPVDPPRVPSWTPTAVYQRVVDLPASDPSTHRWVLRLDGVESYAEIHLNGIFLGMTKGSRLAADFDLTDAAREGENLLSIRVLQHSDGTYVEDQDMWWLAGIFRDVYVLQRPVAGARDLAVTTAWGPVARISAEVVVGEGCARVDWTLRDGSAAIATGTAEVDPAATAVPGGPELLPGPRARLGIDVADPIGWSPEDPHLYRLDLVLRDDAGEIIEVIPQRVGLREITIEDGLLRLNGAYFMMHGVNRHDQDERHGRAVPLARMRADLELMKRANINAVRTAHYPNDPRFYELCDELGLLVMAETDLETHGFAVVGDLDRISDDPAWEATYVDRIERHVAAQRNHPSVVMWSLGNESGYGCNFRAMAARAKQLDPTRPLHYEEDRDAEVVDVVSTMYSRVAQMNDLGEFPVGKPRILCEYGHAMGNGPGGIAEYQAVFERWDSIQGHFIWEWSDHGIRRDTEKGADWLYGGDFGEYPHNANFCIDGLVLPTGEPSPGLAEYANLLCPLGIEAADAGIRLRSRLWFTRTAGLELVLEHLADGELVSSRRLPCPELAPGQSTLLAVDPAGWAADGPALAADAERTLLVRVVRPEATSFAPAGHELGFRQVPAPAGVASAPPSLRAETSRDDAGPAAVRVEETPLELRLAAGGERLVLDRIDGSLLSWRHGGRELLRRGPRVNFWRPLIDNHQQEHDAVWGPALLAHLQQSTRRVAVRRPDEQGGAVEVVVEVDVAPPGLDHGMHASLVYRLLPTGRLEVRVAGTPFGPYDGLVPKLGLELALPRELDRVEYLGRGPGENYVDSRTATWIGRFSTTVAQMETPYVRPQDYGNREDVRWISFTDEHGAGVRVDAIGEPLCASAWPYSRQMLEAAAHRTDLVADPEAITVNLDHRLLGLGSNSWGAEVLDGHRLRWRAFEYAFALTALDPCQED</sequence>
<dbReference type="InterPro" id="IPR011013">
    <property type="entry name" value="Gal_mutarotase_sf_dom"/>
</dbReference>
<dbReference type="EC" id="3.2.1.23" evidence="3 8"/>
<dbReference type="EMBL" id="JBHLSV010000014">
    <property type="protein sequence ID" value="MFC0674715.1"/>
    <property type="molecule type" value="Genomic_DNA"/>
</dbReference>
<dbReference type="InterPro" id="IPR036156">
    <property type="entry name" value="Beta-gal/glucu_dom_sf"/>
</dbReference>
<dbReference type="GO" id="GO:0016787">
    <property type="term" value="F:hydrolase activity"/>
    <property type="evidence" value="ECO:0007669"/>
    <property type="project" value="UniProtKB-KW"/>
</dbReference>
<feature type="compositionally biased region" description="Basic and acidic residues" evidence="9">
    <location>
        <begin position="36"/>
        <end position="47"/>
    </location>
</feature>
<comment type="caution">
    <text evidence="11">The sequence shown here is derived from an EMBL/GenBank/DDBJ whole genome shotgun (WGS) entry which is preliminary data.</text>
</comment>
<dbReference type="Pfam" id="PF16353">
    <property type="entry name" value="LacZ_4"/>
    <property type="match status" value="1"/>
</dbReference>
<evidence type="ECO:0000313" key="11">
    <source>
        <dbReference type="EMBL" id="MFC0674715.1"/>
    </source>
</evidence>
<dbReference type="Pfam" id="PF00703">
    <property type="entry name" value="Glyco_hydro_2"/>
    <property type="match status" value="1"/>
</dbReference>
<name>A0ABV6RCJ2_9MICO</name>
<dbReference type="PROSITE" id="PS00608">
    <property type="entry name" value="GLYCOSYL_HYDROL_F2_2"/>
    <property type="match status" value="1"/>
</dbReference>
<dbReference type="InterPro" id="IPR008979">
    <property type="entry name" value="Galactose-bd-like_sf"/>
</dbReference>
<protein>
    <recommendedName>
        <fullName evidence="4 8">Beta-galactosidase</fullName>
        <ecNumber evidence="3 8">3.2.1.23</ecNumber>
    </recommendedName>
    <alternativeName>
        <fullName evidence="7 8">Lactase</fullName>
    </alternativeName>
</protein>
<evidence type="ECO:0000256" key="7">
    <source>
        <dbReference type="ARBA" id="ARBA00032230"/>
    </source>
</evidence>
<evidence type="ECO:0000256" key="9">
    <source>
        <dbReference type="SAM" id="MobiDB-lite"/>
    </source>
</evidence>
<feature type="region of interest" description="Disordered" evidence="9">
    <location>
        <begin position="1"/>
        <end position="63"/>
    </location>
</feature>
<dbReference type="PANTHER" id="PTHR46323">
    <property type="entry name" value="BETA-GALACTOSIDASE"/>
    <property type="match status" value="1"/>
</dbReference>
<organism evidence="11 12">
    <name type="scientific">Brachybacterium hainanense</name>
    <dbReference type="NCBI Taxonomy" id="1541174"/>
    <lineage>
        <taxon>Bacteria</taxon>
        <taxon>Bacillati</taxon>
        <taxon>Actinomycetota</taxon>
        <taxon>Actinomycetes</taxon>
        <taxon>Micrococcales</taxon>
        <taxon>Dermabacteraceae</taxon>
        <taxon>Brachybacterium</taxon>
    </lineage>
</organism>
<dbReference type="InterPro" id="IPR013783">
    <property type="entry name" value="Ig-like_fold"/>
</dbReference>
<evidence type="ECO:0000256" key="5">
    <source>
        <dbReference type="ARBA" id="ARBA00022801"/>
    </source>
</evidence>
<feature type="compositionally biased region" description="Low complexity" evidence="9">
    <location>
        <begin position="21"/>
        <end position="35"/>
    </location>
</feature>
<evidence type="ECO:0000256" key="4">
    <source>
        <dbReference type="ARBA" id="ARBA00013303"/>
    </source>
</evidence>
<evidence type="ECO:0000256" key="1">
    <source>
        <dbReference type="ARBA" id="ARBA00001412"/>
    </source>
</evidence>
<accession>A0ABV6RCJ2</accession>
<keyword evidence="5 8" id="KW-0378">Hydrolase</keyword>
<gene>
    <name evidence="11" type="ORF">ACFFF6_12175</name>
</gene>
<dbReference type="PRINTS" id="PR00132">
    <property type="entry name" value="GLHYDRLASE2"/>
</dbReference>
<evidence type="ECO:0000256" key="3">
    <source>
        <dbReference type="ARBA" id="ARBA00012756"/>
    </source>
</evidence>
<dbReference type="InterPro" id="IPR023230">
    <property type="entry name" value="Glyco_hydro_2_CS"/>
</dbReference>
<feature type="domain" description="Beta galactosidase small chain/" evidence="10">
    <location>
        <begin position="793"/>
        <end position="1069"/>
    </location>
</feature>
<reference evidence="11 12" key="1">
    <citation type="submission" date="2024-09" db="EMBL/GenBank/DDBJ databases">
        <authorList>
            <person name="Sun Q."/>
            <person name="Mori K."/>
        </authorList>
    </citation>
    <scope>NUCLEOTIDE SEQUENCE [LARGE SCALE GENOMIC DNA]</scope>
    <source>
        <strain evidence="11 12">CICC 10874</strain>
    </source>
</reference>
<dbReference type="Pfam" id="PF02837">
    <property type="entry name" value="Glyco_hydro_2_N"/>
    <property type="match status" value="1"/>
</dbReference>